<accession>A0A4U6T2Z5</accession>
<evidence type="ECO:0000313" key="2">
    <source>
        <dbReference type="Proteomes" id="UP000298652"/>
    </source>
</evidence>
<organism evidence="1 2">
    <name type="scientific">Setaria viridis</name>
    <name type="common">Green bristlegrass</name>
    <name type="synonym">Setaria italica subsp. viridis</name>
    <dbReference type="NCBI Taxonomy" id="4556"/>
    <lineage>
        <taxon>Eukaryota</taxon>
        <taxon>Viridiplantae</taxon>
        <taxon>Streptophyta</taxon>
        <taxon>Embryophyta</taxon>
        <taxon>Tracheophyta</taxon>
        <taxon>Spermatophyta</taxon>
        <taxon>Magnoliopsida</taxon>
        <taxon>Liliopsida</taxon>
        <taxon>Poales</taxon>
        <taxon>Poaceae</taxon>
        <taxon>PACMAD clade</taxon>
        <taxon>Panicoideae</taxon>
        <taxon>Panicodae</taxon>
        <taxon>Paniceae</taxon>
        <taxon>Cenchrinae</taxon>
        <taxon>Setaria</taxon>
    </lineage>
</organism>
<dbReference type="EMBL" id="CM016560">
    <property type="protein sequence ID" value="TKV94272.1"/>
    <property type="molecule type" value="Genomic_DNA"/>
</dbReference>
<reference evidence="1" key="1">
    <citation type="submission" date="2019-03" db="EMBL/GenBank/DDBJ databases">
        <title>WGS assembly of Setaria viridis.</title>
        <authorList>
            <person name="Huang P."/>
            <person name="Jenkins J."/>
            <person name="Grimwood J."/>
            <person name="Barry K."/>
            <person name="Healey A."/>
            <person name="Mamidi S."/>
            <person name="Sreedasyam A."/>
            <person name="Shu S."/>
            <person name="Feldman M."/>
            <person name="Wu J."/>
            <person name="Yu Y."/>
            <person name="Chen C."/>
            <person name="Johnson J."/>
            <person name="Rokhsar D."/>
            <person name="Baxter I."/>
            <person name="Schmutz J."/>
            <person name="Brutnell T."/>
            <person name="Kellogg E."/>
        </authorList>
    </citation>
    <scope>NUCLEOTIDE SEQUENCE [LARGE SCALE GENOMIC DNA]</scope>
</reference>
<dbReference type="AlphaFoldDB" id="A0A4U6T2Z5"/>
<dbReference type="Gramene" id="TKV94272">
    <property type="protein sequence ID" value="TKV94272"/>
    <property type="gene ID" value="SEVIR_9G282750v2"/>
</dbReference>
<sequence length="103" mass="11460">MEITLEVGAPRNCRRPARRLRFCFQATPSCRPHVVSLSPHVLVNPVGQSRGCTHILDESRLMTPVSRSFGHQFGSWLFISPKGHAALNACRQGFRRATVFGTS</sequence>
<gene>
    <name evidence="1" type="ORF">SEVIR_9G282750v2</name>
</gene>
<dbReference type="Proteomes" id="UP000298652">
    <property type="component" value="Chromosome 9"/>
</dbReference>
<evidence type="ECO:0000313" key="1">
    <source>
        <dbReference type="EMBL" id="TKV94272.1"/>
    </source>
</evidence>
<protein>
    <submittedName>
        <fullName evidence="1">Uncharacterized protein</fullName>
    </submittedName>
</protein>
<keyword evidence="2" id="KW-1185">Reference proteome</keyword>
<name>A0A4U6T2Z5_SETVI</name>
<proteinExistence type="predicted"/>